<gene>
    <name evidence="2" type="ORF">COLSTE_00165</name>
</gene>
<name>B6G7Y4_9ACTN</name>
<dbReference type="SUPFAM" id="SSF46689">
    <property type="entry name" value="Homeodomain-like"/>
    <property type="match status" value="1"/>
</dbReference>
<dbReference type="PANTHER" id="PTHR30514">
    <property type="entry name" value="GLUCOKINASE"/>
    <property type="match status" value="1"/>
</dbReference>
<accession>B6G7Y4</accession>
<feature type="domain" description="HTH rpiR-type" evidence="1">
    <location>
        <begin position="4"/>
        <end position="80"/>
    </location>
</feature>
<evidence type="ECO:0000259" key="1">
    <source>
        <dbReference type="PROSITE" id="PS51071"/>
    </source>
</evidence>
<protein>
    <submittedName>
        <fullName evidence="2">Transcriptional regulator, RpiR family</fullName>
    </submittedName>
</protein>
<dbReference type="InterPro" id="IPR036388">
    <property type="entry name" value="WH-like_DNA-bd_sf"/>
</dbReference>
<comment type="caution">
    <text evidence="2">The sequence shown here is derived from an EMBL/GenBank/DDBJ whole genome shotgun (WGS) entry which is preliminary data.</text>
</comment>
<dbReference type="GO" id="GO:0003677">
    <property type="term" value="F:DNA binding"/>
    <property type="evidence" value="ECO:0007669"/>
    <property type="project" value="InterPro"/>
</dbReference>
<dbReference type="GO" id="GO:0003700">
    <property type="term" value="F:DNA-binding transcription factor activity"/>
    <property type="evidence" value="ECO:0007669"/>
    <property type="project" value="InterPro"/>
</dbReference>
<keyword evidence="3" id="KW-1185">Reference proteome</keyword>
<dbReference type="InterPro" id="IPR046348">
    <property type="entry name" value="SIS_dom_sf"/>
</dbReference>
<reference evidence="2 3" key="2">
    <citation type="submission" date="2008-10" db="EMBL/GenBank/DDBJ databases">
        <authorList>
            <person name="Fulton L."/>
            <person name="Clifton S."/>
            <person name="Fulton B."/>
            <person name="Xu J."/>
            <person name="Minx P."/>
            <person name="Pepin K.H."/>
            <person name="Johnson M."/>
            <person name="Thiruvilangam P."/>
            <person name="Bhonagiri V."/>
            <person name="Nash W.E."/>
            <person name="Mardis E.R."/>
            <person name="Wilson R.K."/>
        </authorList>
    </citation>
    <scope>NUCLEOTIDE SEQUENCE [LARGE SCALE GENOMIC DNA]</scope>
    <source>
        <strain evidence="2 3">DSM 13279</strain>
    </source>
</reference>
<dbReference type="EMBL" id="ABXJ01000012">
    <property type="protein sequence ID" value="EEA91610.1"/>
    <property type="molecule type" value="Genomic_DNA"/>
</dbReference>
<dbReference type="Gene3D" id="3.40.50.10490">
    <property type="entry name" value="Glucose-6-phosphate isomerase like protein, domain 1"/>
    <property type="match status" value="1"/>
</dbReference>
<dbReference type="InterPro" id="IPR009057">
    <property type="entry name" value="Homeodomain-like_sf"/>
</dbReference>
<organism evidence="2 3">
    <name type="scientific">Collinsella stercoris DSM 13279</name>
    <dbReference type="NCBI Taxonomy" id="445975"/>
    <lineage>
        <taxon>Bacteria</taxon>
        <taxon>Bacillati</taxon>
        <taxon>Actinomycetota</taxon>
        <taxon>Coriobacteriia</taxon>
        <taxon>Coriobacteriales</taxon>
        <taxon>Coriobacteriaceae</taxon>
        <taxon>Collinsella</taxon>
    </lineage>
</organism>
<dbReference type="PROSITE" id="PS51071">
    <property type="entry name" value="HTH_RPIR"/>
    <property type="match status" value="1"/>
</dbReference>
<dbReference type="Pfam" id="PF01418">
    <property type="entry name" value="HTH_6"/>
    <property type="match status" value="1"/>
</dbReference>
<proteinExistence type="predicted"/>
<dbReference type="STRING" id="445975.COLSTE_00165"/>
<dbReference type="AlphaFoldDB" id="B6G7Y4"/>
<dbReference type="GO" id="GO:1901135">
    <property type="term" value="P:carbohydrate derivative metabolic process"/>
    <property type="evidence" value="ECO:0007669"/>
    <property type="project" value="InterPro"/>
</dbReference>
<dbReference type="InterPro" id="IPR047640">
    <property type="entry name" value="RpiR-like"/>
</dbReference>
<dbReference type="GO" id="GO:0097367">
    <property type="term" value="F:carbohydrate derivative binding"/>
    <property type="evidence" value="ECO:0007669"/>
    <property type="project" value="InterPro"/>
</dbReference>
<evidence type="ECO:0000313" key="3">
    <source>
        <dbReference type="Proteomes" id="UP000003560"/>
    </source>
</evidence>
<dbReference type="HOGENOM" id="CLU_055769_6_0_11"/>
<dbReference type="SUPFAM" id="SSF53697">
    <property type="entry name" value="SIS domain"/>
    <property type="match status" value="1"/>
</dbReference>
<dbReference type="PANTHER" id="PTHR30514:SF1">
    <property type="entry name" value="HTH-TYPE TRANSCRIPTIONAL REGULATOR HEXR-RELATED"/>
    <property type="match status" value="1"/>
</dbReference>
<dbReference type="Proteomes" id="UP000003560">
    <property type="component" value="Unassembled WGS sequence"/>
</dbReference>
<sequence>MGSVGEKLLSYIDTSMQRDNNYQIAVKMLENYDALKDMSIAQIADMCYVSKASVSRFCRFLGYESFKEMHDALGIDYPISYDYSQRFFCNLTADPHAAFLDYAREAQQNIAATISEKNLAELPKIAYAIHNCCRVAFFSHHFLWDTGRYLQNKLFSMGKVMDLHLDQASQLACARSLQSEDLAIICSVGGSYPMRYVDVCNSIRDSKCSVLAITQNTSNPYWNQATFIMQCGESNANDTGKYGALAAIDLVVQQYLLQYGSDAFPGASDFAQQHDMV</sequence>
<dbReference type="eggNOG" id="COG1737">
    <property type="taxonomic scope" value="Bacteria"/>
</dbReference>
<dbReference type="InterPro" id="IPR000281">
    <property type="entry name" value="HTH_RpiR"/>
</dbReference>
<reference evidence="2 3" key="1">
    <citation type="submission" date="2008-10" db="EMBL/GenBank/DDBJ databases">
        <title>Draft genome sequence of Collinsella stercoris (DSM 13279).</title>
        <authorList>
            <person name="Sudarsanam P."/>
            <person name="Ley R."/>
            <person name="Guruge J."/>
            <person name="Turnbaugh P.J."/>
            <person name="Mahowald M."/>
            <person name="Liep D."/>
            <person name="Gordon J."/>
        </authorList>
    </citation>
    <scope>NUCLEOTIDE SEQUENCE [LARGE SCALE GENOMIC DNA]</scope>
    <source>
        <strain evidence="2 3">DSM 13279</strain>
    </source>
</reference>
<dbReference type="Gene3D" id="1.10.10.10">
    <property type="entry name" value="Winged helix-like DNA-binding domain superfamily/Winged helix DNA-binding domain"/>
    <property type="match status" value="1"/>
</dbReference>
<evidence type="ECO:0000313" key="2">
    <source>
        <dbReference type="EMBL" id="EEA91610.1"/>
    </source>
</evidence>